<sequence length="48" mass="5690">MPNSIIHFCLHPQISSNAPCFHFFFYMRHLTSLFVSVSRKYIPMQCVL</sequence>
<reference evidence="1" key="1">
    <citation type="submission" date="2014-11" db="EMBL/GenBank/DDBJ databases">
        <authorList>
            <person name="Amaro Gonzalez C."/>
        </authorList>
    </citation>
    <scope>NUCLEOTIDE SEQUENCE</scope>
</reference>
<organism evidence="1">
    <name type="scientific">Anguilla anguilla</name>
    <name type="common">European freshwater eel</name>
    <name type="synonym">Muraena anguilla</name>
    <dbReference type="NCBI Taxonomy" id="7936"/>
    <lineage>
        <taxon>Eukaryota</taxon>
        <taxon>Metazoa</taxon>
        <taxon>Chordata</taxon>
        <taxon>Craniata</taxon>
        <taxon>Vertebrata</taxon>
        <taxon>Euteleostomi</taxon>
        <taxon>Actinopterygii</taxon>
        <taxon>Neopterygii</taxon>
        <taxon>Teleostei</taxon>
        <taxon>Anguilliformes</taxon>
        <taxon>Anguillidae</taxon>
        <taxon>Anguilla</taxon>
    </lineage>
</organism>
<accession>A0A0E9SDA8</accession>
<dbReference type="AlphaFoldDB" id="A0A0E9SDA8"/>
<protein>
    <submittedName>
        <fullName evidence="1">Uncharacterized protein</fullName>
    </submittedName>
</protein>
<evidence type="ECO:0000313" key="1">
    <source>
        <dbReference type="EMBL" id="JAH38503.1"/>
    </source>
</evidence>
<reference evidence="1" key="2">
    <citation type="journal article" date="2015" name="Fish Shellfish Immunol.">
        <title>Early steps in the European eel (Anguilla anguilla)-Vibrio vulnificus interaction in the gills: Role of the RtxA13 toxin.</title>
        <authorList>
            <person name="Callol A."/>
            <person name="Pajuelo D."/>
            <person name="Ebbesson L."/>
            <person name="Teles M."/>
            <person name="MacKenzie S."/>
            <person name="Amaro C."/>
        </authorList>
    </citation>
    <scope>NUCLEOTIDE SEQUENCE</scope>
</reference>
<dbReference type="EMBL" id="GBXM01070074">
    <property type="protein sequence ID" value="JAH38503.1"/>
    <property type="molecule type" value="Transcribed_RNA"/>
</dbReference>
<name>A0A0E9SDA8_ANGAN</name>
<proteinExistence type="predicted"/>